<dbReference type="HOGENOM" id="CLU_049301_5_2_5"/>
<reference evidence="3 4" key="1">
    <citation type="submission" date="2009-01" db="EMBL/GenBank/DDBJ databases">
        <title>Complete sequence of chromosome of Methylobacterium nodulans ORS 2060.</title>
        <authorList>
            <consortium name="US DOE Joint Genome Institute"/>
            <person name="Lucas S."/>
            <person name="Copeland A."/>
            <person name="Lapidus A."/>
            <person name="Glavina del Rio T."/>
            <person name="Dalin E."/>
            <person name="Tice H."/>
            <person name="Bruce D."/>
            <person name="Goodwin L."/>
            <person name="Pitluck S."/>
            <person name="Sims D."/>
            <person name="Brettin T."/>
            <person name="Detter J.C."/>
            <person name="Han C."/>
            <person name="Larimer F."/>
            <person name="Land M."/>
            <person name="Hauser L."/>
            <person name="Kyrpides N."/>
            <person name="Ivanova N."/>
            <person name="Marx C.J."/>
            <person name="Richardson P."/>
        </authorList>
    </citation>
    <scope>NUCLEOTIDE SEQUENCE [LARGE SCALE GENOMIC DNA]</scope>
    <source>
        <strain evidence="4">LMG 21967 / CNCM I-2342 / ORS 2060</strain>
    </source>
</reference>
<dbReference type="KEGG" id="mno:Mnod_2788"/>
<dbReference type="OrthoDB" id="9804721at2"/>
<dbReference type="CDD" id="cd00293">
    <property type="entry name" value="USP-like"/>
    <property type="match status" value="1"/>
</dbReference>
<dbReference type="Proteomes" id="UP000008207">
    <property type="component" value="Chromosome"/>
</dbReference>
<comment type="similarity">
    <text evidence="1">Belongs to the universal stress protein A family.</text>
</comment>
<dbReference type="STRING" id="460265.Mnod_2788"/>
<dbReference type="EMBL" id="CP001349">
    <property type="protein sequence ID" value="ACL57740.1"/>
    <property type="molecule type" value="Genomic_DNA"/>
</dbReference>
<gene>
    <name evidence="3" type="ordered locus">Mnod_2788</name>
</gene>
<dbReference type="eggNOG" id="COG0589">
    <property type="taxonomic scope" value="Bacteria"/>
</dbReference>
<dbReference type="Pfam" id="PF00582">
    <property type="entry name" value="Usp"/>
    <property type="match status" value="1"/>
</dbReference>
<dbReference type="SUPFAM" id="SSF52402">
    <property type="entry name" value="Adenine nucleotide alpha hydrolases-like"/>
    <property type="match status" value="2"/>
</dbReference>
<dbReference type="InterPro" id="IPR006015">
    <property type="entry name" value="Universal_stress_UspA"/>
</dbReference>
<proteinExistence type="inferred from homology"/>
<feature type="domain" description="UspA" evidence="2">
    <location>
        <begin position="155"/>
        <end position="269"/>
    </location>
</feature>
<evidence type="ECO:0000256" key="1">
    <source>
        <dbReference type="ARBA" id="ARBA00008791"/>
    </source>
</evidence>
<accession>B8IFK5</accession>
<protein>
    <submittedName>
        <fullName evidence="3">UspA domain protein</fullName>
    </submittedName>
</protein>
<dbReference type="InterPro" id="IPR006016">
    <property type="entry name" value="UspA"/>
</dbReference>
<name>B8IFK5_METNO</name>
<dbReference type="PANTHER" id="PTHR46268">
    <property type="entry name" value="STRESS RESPONSE PROTEIN NHAX"/>
    <property type="match status" value="1"/>
</dbReference>
<evidence type="ECO:0000313" key="4">
    <source>
        <dbReference type="Proteomes" id="UP000008207"/>
    </source>
</evidence>
<dbReference type="PANTHER" id="PTHR46268:SF15">
    <property type="entry name" value="UNIVERSAL STRESS PROTEIN HP_0031"/>
    <property type="match status" value="1"/>
</dbReference>
<evidence type="ECO:0000313" key="3">
    <source>
        <dbReference type="EMBL" id="ACL57740.1"/>
    </source>
</evidence>
<dbReference type="AlphaFoldDB" id="B8IFK5"/>
<dbReference type="RefSeq" id="WP_015929415.1">
    <property type="nucleotide sequence ID" value="NC_011894.1"/>
</dbReference>
<evidence type="ECO:0000259" key="2">
    <source>
        <dbReference type="Pfam" id="PF00582"/>
    </source>
</evidence>
<dbReference type="PRINTS" id="PR01438">
    <property type="entry name" value="UNVRSLSTRESS"/>
</dbReference>
<organism evidence="3 4">
    <name type="scientific">Methylobacterium nodulans (strain LMG 21967 / CNCM I-2342 / ORS 2060)</name>
    <dbReference type="NCBI Taxonomy" id="460265"/>
    <lineage>
        <taxon>Bacteria</taxon>
        <taxon>Pseudomonadati</taxon>
        <taxon>Pseudomonadota</taxon>
        <taxon>Alphaproteobacteria</taxon>
        <taxon>Hyphomicrobiales</taxon>
        <taxon>Methylobacteriaceae</taxon>
        <taxon>Methylobacterium</taxon>
    </lineage>
</organism>
<dbReference type="Gene3D" id="3.40.50.12370">
    <property type="match status" value="1"/>
</dbReference>
<sequence length="271" mass="28290">MIKDLMVVVDGVGLRAAPYALSLARELGASICAAGVLPTVPFQTFAWAEIPYDMVTSAQQDARGQAADAAEAVARAALAGGLPCETTTVCEQPAEADRTLSRLAGATDLVVIEQPEGQRPKPADAHLETLLLRSGRPTLVVPYIHTAPANLQSAVVAWDASPTAARALADAIPLLSRIGRVQVVTVAGEQPPDALQQRLVRHLARHGIEAKISAFSAQIPVAEALLSHAADTGADLLVMGAYGHSPLREAILGGTSRTILESMTVPVLMSH</sequence>
<keyword evidence="4" id="KW-1185">Reference proteome</keyword>